<dbReference type="AlphaFoldDB" id="A0AAD5QS11"/>
<evidence type="ECO:0000256" key="1">
    <source>
        <dbReference type="SAM" id="SignalP"/>
    </source>
</evidence>
<protein>
    <submittedName>
        <fullName evidence="2">Uncharacterized protein</fullName>
    </submittedName>
</protein>
<feature type="signal peptide" evidence="1">
    <location>
        <begin position="1"/>
        <end position="24"/>
    </location>
</feature>
<evidence type="ECO:0000313" key="3">
    <source>
        <dbReference type="Proteomes" id="UP001196413"/>
    </source>
</evidence>
<gene>
    <name evidence="2" type="ORF">KIN20_018309</name>
</gene>
<feature type="chain" id="PRO_5042106596" evidence="1">
    <location>
        <begin position="25"/>
        <end position="182"/>
    </location>
</feature>
<evidence type="ECO:0000313" key="2">
    <source>
        <dbReference type="EMBL" id="KAJ1359545.1"/>
    </source>
</evidence>
<comment type="caution">
    <text evidence="2">The sequence shown here is derived from an EMBL/GenBank/DDBJ whole genome shotgun (WGS) entry which is preliminary data.</text>
</comment>
<accession>A0AAD5QS11</accession>
<keyword evidence="1" id="KW-0732">Signal</keyword>
<dbReference type="EMBL" id="JAHQIW010003644">
    <property type="protein sequence ID" value="KAJ1359545.1"/>
    <property type="molecule type" value="Genomic_DNA"/>
</dbReference>
<proteinExistence type="predicted"/>
<sequence>MKCSKSSMELVLLTCLFVVSTVLACGPTASGQARTLTFNVTGFTLPVNMAWTSKDSIASQVAGILRSGMEVQLVVQRLIMEAVTNVLEEQGRSAGLFPAVISSILSQLTVRVNYSSLQCDNVLVNPVMAGVVGNCIIIGNTVSSICTKCQPRCACSQAYSKTLCPYHHNIELFLEQSRQPIS</sequence>
<dbReference type="Proteomes" id="UP001196413">
    <property type="component" value="Unassembled WGS sequence"/>
</dbReference>
<keyword evidence="3" id="KW-1185">Reference proteome</keyword>
<reference evidence="2" key="1">
    <citation type="submission" date="2021-06" db="EMBL/GenBank/DDBJ databases">
        <title>Parelaphostrongylus tenuis whole genome reference sequence.</title>
        <authorList>
            <person name="Garwood T.J."/>
            <person name="Larsen P.A."/>
            <person name="Fountain-Jones N.M."/>
            <person name="Garbe J.R."/>
            <person name="Macchietto M.G."/>
            <person name="Kania S.A."/>
            <person name="Gerhold R.W."/>
            <person name="Richards J.E."/>
            <person name="Wolf T.M."/>
        </authorList>
    </citation>
    <scope>NUCLEOTIDE SEQUENCE</scope>
    <source>
        <strain evidence="2">MNPRO001-30</strain>
        <tissue evidence="2">Meninges</tissue>
    </source>
</reference>
<organism evidence="2 3">
    <name type="scientific">Parelaphostrongylus tenuis</name>
    <name type="common">Meningeal worm</name>
    <dbReference type="NCBI Taxonomy" id="148309"/>
    <lineage>
        <taxon>Eukaryota</taxon>
        <taxon>Metazoa</taxon>
        <taxon>Ecdysozoa</taxon>
        <taxon>Nematoda</taxon>
        <taxon>Chromadorea</taxon>
        <taxon>Rhabditida</taxon>
        <taxon>Rhabditina</taxon>
        <taxon>Rhabditomorpha</taxon>
        <taxon>Strongyloidea</taxon>
        <taxon>Metastrongylidae</taxon>
        <taxon>Parelaphostrongylus</taxon>
    </lineage>
</organism>
<dbReference type="PROSITE" id="PS51257">
    <property type="entry name" value="PROKAR_LIPOPROTEIN"/>
    <property type="match status" value="1"/>
</dbReference>
<name>A0AAD5QS11_PARTN</name>